<dbReference type="PANTHER" id="PTHR46162">
    <property type="entry name" value="TRAF-LIKE FAMILY PROTEIN"/>
    <property type="match status" value="1"/>
</dbReference>
<dbReference type="EMBL" id="KI632134">
    <property type="protein sequence ID" value="EYU24234.1"/>
    <property type="molecule type" value="Genomic_DNA"/>
</dbReference>
<protein>
    <recommendedName>
        <fullName evidence="1">MATH domain-containing protein</fullName>
    </recommendedName>
</protein>
<proteinExistence type="predicted"/>
<reference evidence="2 3" key="1">
    <citation type="journal article" date="2013" name="Proc. Natl. Acad. Sci. U.S.A.">
        <title>Fine-scale variation in meiotic recombination in Mimulus inferred from population shotgun sequencing.</title>
        <authorList>
            <person name="Hellsten U."/>
            <person name="Wright K.M."/>
            <person name="Jenkins J."/>
            <person name="Shu S."/>
            <person name="Yuan Y."/>
            <person name="Wessler S.R."/>
            <person name="Schmutz J."/>
            <person name="Willis J.H."/>
            <person name="Rokhsar D.S."/>
        </authorList>
    </citation>
    <scope>NUCLEOTIDE SEQUENCE [LARGE SCALE GENOMIC DNA]</scope>
    <source>
        <strain evidence="3">cv. DUN x IM62</strain>
    </source>
</reference>
<dbReference type="PROSITE" id="PS50144">
    <property type="entry name" value="MATH"/>
    <property type="match status" value="2"/>
</dbReference>
<evidence type="ECO:0000313" key="2">
    <source>
        <dbReference type="EMBL" id="EYU24234.1"/>
    </source>
</evidence>
<dbReference type="Proteomes" id="UP000030748">
    <property type="component" value="Unassembled WGS sequence"/>
</dbReference>
<organism evidence="2 3">
    <name type="scientific">Erythranthe guttata</name>
    <name type="common">Yellow monkey flower</name>
    <name type="synonym">Mimulus guttatus</name>
    <dbReference type="NCBI Taxonomy" id="4155"/>
    <lineage>
        <taxon>Eukaryota</taxon>
        <taxon>Viridiplantae</taxon>
        <taxon>Streptophyta</taxon>
        <taxon>Embryophyta</taxon>
        <taxon>Tracheophyta</taxon>
        <taxon>Spermatophyta</taxon>
        <taxon>Magnoliopsida</taxon>
        <taxon>eudicotyledons</taxon>
        <taxon>Gunneridae</taxon>
        <taxon>Pentapetalae</taxon>
        <taxon>asterids</taxon>
        <taxon>lamiids</taxon>
        <taxon>Lamiales</taxon>
        <taxon>Phrymaceae</taxon>
        <taxon>Erythranthe</taxon>
    </lineage>
</organism>
<accession>A0A022Q9E6</accession>
<dbReference type="eggNOG" id="KOG1987">
    <property type="taxonomic scope" value="Eukaryota"/>
</dbReference>
<evidence type="ECO:0000259" key="1">
    <source>
        <dbReference type="PROSITE" id="PS50144"/>
    </source>
</evidence>
<dbReference type="InterPro" id="IPR008974">
    <property type="entry name" value="TRAF-like"/>
</dbReference>
<feature type="domain" description="MATH" evidence="1">
    <location>
        <begin position="11"/>
        <end position="143"/>
    </location>
</feature>
<keyword evidence="3" id="KW-1185">Reference proteome</keyword>
<dbReference type="Pfam" id="PF22486">
    <property type="entry name" value="MATH_2"/>
    <property type="match status" value="2"/>
</dbReference>
<dbReference type="PANTHER" id="PTHR46162:SF2">
    <property type="entry name" value="ANKYRIN REPEAT-CONTAINING PROTEIN-RELATED"/>
    <property type="match status" value="1"/>
</dbReference>
<name>A0A022Q9E6_ERYGU</name>
<dbReference type="CDD" id="cd00121">
    <property type="entry name" value="MATH"/>
    <property type="match status" value="2"/>
</dbReference>
<dbReference type="Gene3D" id="2.60.210.10">
    <property type="entry name" value="Apoptosis, Tumor Necrosis Factor Receptor Associated Protein 2, Chain A"/>
    <property type="match status" value="2"/>
</dbReference>
<dbReference type="SMART" id="SM00061">
    <property type="entry name" value="MATH"/>
    <property type="match status" value="2"/>
</dbReference>
<dbReference type="SUPFAM" id="SSF49599">
    <property type="entry name" value="TRAF domain-like"/>
    <property type="match status" value="2"/>
</dbReference>
<sequence length="301" mass="33718">AVSRSISDAPPAHCIIKIQLFSQLAKNNIESYSSSDFEAGGYKWKLVVHPNGYKNKGITDHISLYLVLAESNSLNPGWEIRASFRLFLLDQNKDNYITLKEHGRRFHGMKLEWGFNKFVPLAAFMDPSNGYLVNDNCVFGAEVYVCREKLSGKGECLSMIKDPITYKSTWRIDNFSDITQETAYSKPFSSADKKWKIQLYPKGTGSGNESHVSLYLTLDEAEKLPPTAKIYAEFTLRILDQLNRNHASGTSKHWFSALNPTSGWARFSSQGYFKSSAAGLLVKNICVIEAEVKVHGVAVAL</sequence>
<feature type="domain" description="MATH" evidence="1">
    <location>
        <begin position="165"/>
        <end position="292"/>
    </location>
</feature>
<evidence type="ECO:0000313" key="3">
    <source>
        <dbReference type="Proteomes" id="UP000030748"/>
    </source>
</evidence>
<feature type="non-terminal residue" evidence="2">
    <location>
        <position position="1"/>
    </location>
</feature>
<dbReference type="AlphaFoldDB" id="A0A022Q9E6"/>
<dbReference type="InterPro" id="IPR002083">
    <property type="entry name" value="MATH/TRAF_dom"/>
</dbReference>
<gene>
    <name evidence="2" type="ORF">MIMGU_mgv1a019395mg</name>
</gene>